<dbReference type="SMART" id="SM00421">
    <property type="entry name" value="HTH_LUXR"/>
    <property type="match status" value="1"/>
</dbReference>
<feature type="domain" description="HTH luxR-type" evidence="1">
    <location>
        <begin position="261"/>
        <end position="326"/>
    </location>
</feature>
<dbReference type="PANTHER" id="PTHR34293">
    <property type="entry name" value="HTH-TYPE TRANSCRIPTIONAL REGULATOR TRMBL2"/>
    <property type="match status" value="1"/>
</dbReference>
<dbReference type="GO" id="GO:0006355">
    <property type="term" value="P:regulation of DNA-templated transcription"/>
    <property type="evidence" value="ECO:0007669"/>
    <property type="project" value="InterPro"/>
</dbReference>
<dbReference type="InterPro" id="IPR000792">
    <property type="entry name" value="Tscrpt_reg_LuxR_C"/>
</dbReference>
<dbReference type="PATRIC" id="fig|391037.6.peg.2630"/>
<dbReference type="eggNOG" id="COG2197">
    <property type="taxonomic scope" value="Bacteria"/>
</dbReference>
<protein>
    <submittedName>
        <fullName evidence="2">Transcriptional regulator, LuxR family</fullName>
    </submittedName>
</protein>
<dbReference type="AlphaFoldDB" id="A8M420"/>
<evidence type="ECO:0000259" key="1">
    <source>
        <dbReference type="PROSITE" id="PS50043"/>
    </source>
</evidence>
<dbReference type="HOGENOM" id="CLU_056943_2_0_11"/>
<dbReference type="Pfam" id="PF00196">
    <property type="entry name" value="GerE"/>
    <property type="match status" value="1"/>
</dbReference>
<proteinExistence type="predicted"/>
<sequence length="328" mass="36366">MVEATLLDRLGISAGIEAVYWAMVENPTWNVDELATSLDVPEAVVHDAFSALADQALVTPSPGREGNLRSVSLRLGLLALLHQAEQQIIAQQAKLLAARASVLARAASHDIHREREEIVRLEGPDTVWERLAEHACTASESIMTLTTGRAMPPGTIETSKNLTRIALSRGVTIRHIYQESTLDDAGSRAYAELMAKQGEQSRVMTEAPVRMTLVDRQFALIPIGSRSCRGALEIRGSLLVSTLCLLFDLLWERGMEFPMPANADRDGLTEQTVAILRLLRQGRTDEAIGRQLQLSERTVRRTVRDLMRRLDAESRFQAGVEAALRRWI</sequence>
<dbReference type="OrthoDB" id="4266042at2"/>
<accession>A8M420</accession>
<dbReference type="SUPFAM" id="SSF46894">
    <property type="entry name" value="C-terminal effector domain of the bipartite response regulators"/>
    <property type="match status" value="1"/>
</dbReference>
<evidence type="ECO:0000313" key="2">
    <source>
        <dbReference type="EMBL" id="ABV98434.1"/>
    </source>
</evidence>
<dbReference type="PRINTS" id="PR00038">
    <property type="entry name" value="HTHLUXR"/>
</dbReference>
<dbReference type="InterPro" id="IPR036388">
    <property type="entry name" value="WH-like_DNA-bd_sf"/>
</dbReference>
<gene>
    <name evidence="2" type="ordered locus">Sare_2593</name>
</gene>
<organism evidence="2">
    <name type="scientific">Salinispora arenicola (strain CNS-205)</name>
    <dbReference type="NCBI Taxonomy" id="391037"/>
    <lineage>
        <taxon>Bacteria</taxon>
        <taxon>Bacillati</taxon>
        <taxon>Actinomycetota</taxon>
        <taxon>Actinomycetes</taxon>
        <taxon>Micromonosporales</taxon>
        <taxon>Micromonosporaceae</taxon>
        <taxon>Salinispora</taxon>
    </lineage>
</organism>
<dbReference type="InterPro" id="IPR051797">
    <property type="entry name" value="TrmB-like"/>
</dbReference>
<dbReference type="PANTHER" id="PTHR34293:SF1">
    <property type="entry name" value="HTH-TYPE TRANSCRIPTIONAL REGULATOR TRMBL2"/>
    <property type="match status" value="1"/>
</dbReference>
<dbReference type="eggNOG" id="COG1378">
    <property type="taxonomic scope" value="Bacteria"/>
</dbReference>
<dbReference type="EMBL" id="CP000850">
    <property type="protein sequence ID" value="ABV98434.1"/>
    <property type="molecule type" value="Genomic_DNA"/>
</dbReference>
<reference evidence="2" key="1">
    <citation type="submission" date="2007-10" db="EMBL/GenBank/DDBJ databases">
        <title>Complete sequence of Salinispora arenicola CNS-205.</title>
        <authorList>
            <consortium name="US DOE Joint Genome Institute"/>
            <person name="Copeland A."/>
            <person name="Lucas S."/>
            <person name="Lapidus A."/>
            <person name="Barry K."/>
            <person name="Glavina del Rio T."/>
            <person name="Dalin E."/>
            <person name="Tice H."/>
            <person name="Pitluck S."/>
            <person name="Foster B."/>
            <person name="Schmutz J."/>
            <person name="Larimer F."/>
            <person name="Land M."/>
            <person name="Hauser L."/>
            <person name="Kyrpides N."/>
            <person name="Ivanova N."/>
            <person name="Jensen P.R."/>
            <person name="Moore B.S."/>
            <person name="Penn K."/>
            <person name="Jenkins C."/>
            <person name="Udwary D."/>
            <person name="Xiang L."/>
            <person name="Gontang E."/>
            <person name="Richardson P."/>
        </authorList>
    </citation>
    <scope>NUCLEOTIDE SEQUENCE [LARGE SCALE GENOMIC DNA]</scope>
    <source>
        <strain evidence="2">CNS-205</strain>
    </source>
</reference>
<dbReference type="PROSITE" id="PS50043">
    <property type="entry name" value="HTH_LUXR_2"/>
    <property type="match status" value="1"/>
</dbReference>
<dbReference type="GO" id="GO:0003677">
    <property type="term" value="F:DNA binding"/>
    <property type="evidence" value="ECO:0007669"/>
    <property type="project" value="InterPro"/>
</dbReference>
<name>A8M420_SALAI</name>
<dbReference type="KEGG" id="saq:Sare_2593"/>
<dbReference type="Gene3D" id="1.10.10.10">
    <property type="entry name" value="Winged helix-like DNA-binding domain superfamily/Winged helix DNA-binding domain"/>
    <property type="match status" value="2"/>
</dbReference>
<dbReference type="InterPro" id="IPR016032">
    <property type="entry name" value="Sig_transdc_resp-reg_C-effctor"/>
</dbReference>
<dbReference type="STRING" id="391037.Sare_2593"/>
<dbReference type="CDD" id="cd06170">
    <property type="entry name" value="LuxR_C_like"/>
    <property type="match status" value="1"/>
</dbReference>